<dbReference type="Proteomes" id="UP001595758">
    <property type="component" value="Unassembled WGS sequence"/>
</dbReference>
<dbReference type="PROSITE" id="PS51257">
    <property type="entry name" value="PROKAR_LIPOPROTEIN"/>
    <property type="match status" value="1"/>
</dbReference>
<feature type="signal peptide" evidence="1">
    <location>
        <begin position="1"/>
        <end position="19"/>
    </location>
</feature>
<dbReference type="EMBL" id="JBHSAB010000029">
    <property type="protein sequence ID" value="MFC3909751.1"/>
    <property type="molecule type" value="Genomic_DNA"/>
</dbReference>
<protein>
    <submittedName>
        <fullName evidence="2">Uncharacterized protein</fullName>
    </submittedName>
</protein>
<evidence type="ECO:0000313" key="3">
    <source>
        <dbReference type="Proteomes" id="UP001595758"/>
    </source>
</evidence>
<keyword evidence="3" id="KW-1185">Reference proteome</keyword>
<accession>A0ABV8CI77</accession>
<gene>
    <name evidence="2" type="ORF">ACFORL_11785</name>
</gene>
<proteinExistence type="predicted"/>
<sequence length="143" mass="14961">MKSKGFLFPALLLSTACHANFMFQSFTPNVCDNLAGNWAGSGKASNWIIGTCSYHGTGTISAVDSNGRFSVKVSADKDSGNLLCPAHAAKQLTGTCLNGIITIITEYGDLAGNFSENNGQAKGTLTVAPGIKADVLVNFQRVK</sequence>
<name>A0ABV8CI77_9GAMM</name>
<organism evidence="2 3">
    <name type="scientific">Legionella dresdenensis</name>
    <dbReference type="NCBI Taxonomy" id="450200"/>
    <lineage>
        <taxon>Bacteria</taxon>
        <taxon>Pseudomonadati</taxon>
        <taxon>Pseudomonadota</taxon>
        <taxon>Gammaproteobacteria</taxon>
        <taxon>Legionellales</taxon>
        <taxon>Legionellaceae</taxon>
        <taxon>Legionella</taxon>
    </lineage>
</organism>
<evidence type="ECO:0000313" key="2">
    <source>
        <dbReference type="EMBL" id="MFC3909751.1"/>
    </source>
</evidence>
<keyword evidence="1" id="KW-0732">Signal</keyword>
<dbReference type="RefSeq" id="WP_382344267.1">
    <property type="nucleotide sequence ID" value="NZ_JBHSAB010000029.1"/>
</dbReference>
<comment type="caution">
    <text evidence="2">The sequence shown here is derived from an EMBL/GenBank/DDBJ whole genome shotgun (WGS) entry which is preliminary data.</text>
</comment>
<feature type="chain" id="PRO_5047381459" evidence="1">
    <location>
        <begin position="20"/>
        <end position="143"/>
    </location>
</feature>
<reference evidence="3" key="1">
    <citation type="journal article" date="2019" name="Int. J. Syst. Evol. Microbiol.">
        <title>The Global Catalogue of Microorganisms (GCM) 10K type strain sequencing project: providing services to taxonomists for standard genome sequencing and annotation.</title>
        <authorList>
            <consortium name="The Broad Institute Genomics Platform"/>
            <consortium name="The Broad Institute Genome Sequencing Center for Infectious Disease"/>
            <person name="Wu L."/>
            <person name="Ma J."/>
        </authorList>
    </citation>
    <scope>NUCLEOTIDE SEQUENCE [LARGE SCALE GENOMIC DNA]</scope>
    <source>
        <strain evidence="3">CCUG 59858</strain>
    </source>
</reference>
<evidence type="ECO:0000256" key="1">
    <source>
        <dbReference type="SAM" id="SignalP"/>
    </source>
</evidence>